<dbReference type="SUPFAM" id="SSF56281">
    <property type="entry name" value="Metallo-hydrolase/oxidoreductase"/>
    <property type="match status" value="1"/>
</dbReference>
<organism evidence="2 3">
    <name type="scientific">Parapedobacter koreensis</name>
    <dbReference type="NCBI Taxonomy" id="332977"/>
    <lineage>
        <taxon>Bacteria</taxon>
        <taxon>Pseudomonadati</taxon>
        <taxon>Bacteroidota</taxon>
        <taxon>Sphingobacteriia</taxon>
        <taxon>Sphingobacteriales</taxon>
        <taxon>Sphingobacteriaceae</taxon>
        <taxon>Parapedobacter</taxon>
    </lineage>
</organism>
<dbReference type="GO" id="GO:0042781">
    <property type="term" value="F:3'-tRNA processing endoribonuclease activity"/>
    <property type="evidence" value="ECO:0007669"/>
    <property type="project" value="TreeGrafter"/>
</dbReference>
<dbReference type="EMBL" id="FNZR01000004">
    <property type="protein sequence ID" value="SEL28397.1"/>
    <property type="molecule type" value="Genomic_DNA"/>
</dbReference>
<dbReference type="STRING" id="332977.SAMN05421740_104141"/>
<proteinExistence type="predicted"/>
<reference evidence="3" key="1">
    <citation type="submission" date="2016-10" db="EMBL/GenBank/DDBJ databases">
        <authorList>
            <person name="Varghese N."/>
            <person name="Submissions S."/>
        </authorList>
    </citation>
    <scope>NUCLEOTIDE SEQUENCE [LARGE SCALE GENOMIC DNA]</scope>
    <source>
        <strain evidence="3">Jip14</strain>
    </source>
</reference>
<protein>
    <submittedName>
        <fullName evidence="2">Ribonuclease BN, tRNA processing enzyme</fullName>
    </submittedName>
</protein>
<dbReference type="RefSeq" id="WP_090605671.1">
    <property type="nucleotide sequence ID" value="NZ_FNZR01000004.1"/>
</dbReference>
<dbReference type="InterPro" id="IPR001279">
    <property type="entry name" value="Metallo-B-lactamas"/>
</dbReference>
<evidence type="ECO:0000313" key="2">
    <source>
        <dbReference type="EMBL" id="SEL28397.1"/>
    </source>
</evidence>
<sequence>MGELTVAIIGCGDAFGSGGQLHTCFYIKAPHSSLLLDCGATAYYGIKKQGINMDDIDTIVISHFHGDHYGGVPFLLLEEAVRRREKPLTIISPPTGKDRITKLLEQLYPGSDVLGRLNLLFKTYMPDGVLQADHLEITALPVVHAPDTLPHGLRIGIGGKVISFSGDTEWTPILIALARDADLFICECNYYHSEVKGHMNYQTLLAYDDQLTYKQVLLTHFGDEMIQNRGRIHHPYAQDELRVAL</sequence>
<dbReference type="Proteomes" id="UP000198916">
    <property type="component" value="Unassembled WGS sequence"/>
</dbReference>
<dbReference type="SMART" id="SM00849">
    <property type="entry name" value="Lactamase_B"/>
    <property type="match status" value="1"/>
</dbReference>
<dbReference type="AlphaFoldDB" id="A0A1H7NZX8"/>
<dbReference type="OrthoDB" id="9800940at2"/>
<dbReference type="PANTHER" id="PTHR46018:SF7">
    <property type="entry name" value="RIBONUCLEASE Z"/>
    <property type="match status" value="1"/>
</dbReference>
<evidence type="ECO:0000313" key="3">
    <source>
        <dbReference type="Proteomes" id="UP000198916"/>
    </source>
</evidence>
<name>A0A1H7NZX8_9SPHI</name>
<dbReference type="InterPro" id="IPR036866">
    <property type="entry name" value="RibonucZ/Hydroxyglut_hydro"/>
</dbReference>
<evidence type="ECO:0000259" key="1">
    <source>
        <dbReference type="SMART" id="SM00849"/>
    </source>
</evidence>
<dbReference type="CDD" id="cd07740">
    <property type="entry name" value="metallo-hydrolase-like_MBL-fold"/>
    <property type="match status" value="1"/>
</dbReference>
<dbReference type="Gene3D" id="3.60.15.10">
    <property type="entry name" value="Ribonuclease Z/Hydroxyacylglutathione hydrolase-like"/>
    <property type="match status" value="1"/>
</dbReference>
<dbReference type="Pfam" id="PF23023">
    <property type="entry name" value="Anti-Pycsar_Apyc1"/>
    <property type="match status" value="1"/>
</dbReference>
<feature type="domain" description="Metallo-beta-lactamase" evidence="1">
    <location>
        <begin position="21"/>
        <end position="220"/>
    </location>
</feature>
<gene>
    <name evidence="2" type="ORF">SAMN05421740_104141</name>
</gene>
<accession>A0A1H7NZX8</accession>
<keyword evidence="3" id="KW-1185">Reference proteome</keyword>
<dbReference type="PANTHER" id="PTHR46018">
    <property type="entry name" value="ZINC PHOSPHODIESTERASE ELAC PROTEIN 1"/>
    <property type="match status" value="1"/>
</dbReference>